<dbReference type="Pfam" id="PF02825">
    <property type="entry name" value="WWE"/>
    <property type="match status" value="1"/>
</dbReference>
<feature type="compositionally biased region" description="Low complexity" evidence="16">
    <location>
        <begin position="2945"/>
        <end position="2964"/>
    </location>
</feature>
<evidence type="ECO:0000256" key="1">
    <source>
        <dbReference type="ARBA" id="ARBA00000885"/>
    </source>
</evidence>
<evidence type="ECO:0000256" key="14">
    <source>
        <dbReference type="PROSITE-ProRule" id="PRU00104"/>
    </source>
</evidence>
<dbReference type="GO" id="GO:0005737">
    <property type="term" value="C:cytoplasm"/>
    <property type="evidence" value="ECO:0007669"/>
    <property type="project" value="TreeGrafter"/>
</dbReference>
<feature type="compositionally biased region" description="Low complexity" evidence="16">
    <location>
        <begin position="3725"/>
        <end position="3737"/>
    </location>
</feature>
<dbReference type="EMBL" id="BTRK01000004">
    <property type="protein sequence ID" value="GMR46827.1"/>
    <property type="molecule type" value="Genomic_DNA"/>
</dbReference>
<evidence type="ECO:0000259" key="19">
    <source>
        <dbReference type="PROSITE" id="PS50918"/>
    </source>
</evidence>
<feature type="domain" description="UBA" evidence="17">
    <location>
        <begin position="1377"/>
        <end position="1417"/>
    </location>
</feature>
<feature type="region of interest" description="Disordered" evidence="16">
    <location>
        <begin position="1021"/>
        <end position="1092"/>
    </location>
</feature>
<feature type="compositionally biased region" description="Polar residues" evidence="16">
    <location>
        <begin position="2933"/>
        <end position="2943"/>
    </location>
</feature>
<dbReference type="InterPro" id="IPR010314">
    <property type="entry name" value="E3_Ub_ligase_DUF913"/>
</dbReference>
<dbReference type="SUPFAM" id="SSF117839">
    <property type="entry name" value="WWE domain"/>
    <property type="match status" value="1"/>
</dbReference>
<dbReference type="Gene3D" id="6.10.250.1630">
    <property type="match status" value="1"/>
</dbReference>
<comment type="caution">
    <text evidence="20">The sequence shown here is derived from an EMBL/GenBank/DDBJ whole genome shotgun (WGS) entry which is preliminary data.</text>
</comment>
<dbReference type="InterPro" id="IPR025527">
    <property type="entry name" value="HUWE1/Rev1_UBM"/>
</dbReference>
<feature type="region of interest" description="Disordered" evidence="16">
    <location>
        <begin position="3576"/>
        <end position="3595"/>
    </location>
</feature>
<feature type="region of interest" description="Disordered" evidence="16">
    <location>
        <begin position="2384"/>
        <end position="2546"/>
    </location>
</feature>
<keyword evidence="21" id="KW-1185">Reference proteome</keyword>
<reference evidence="21" key="1">
    <citation type="submission" date="2022-10" db="EMBL/GenBank/DDBJ databases">
        <title>Genome assembly of Pristionchus species.</title>
        <authorList>
            <person name="Yoshida K."/>
            <person name="Sommer R.J."/>
        </authorList>
    </citation>
    <scope>NUCLEOTIDE SEQUENCE [LARGE SCALE GENOMIC DNA]</scope>
    <source>
        <strain evidence="21">RS5460</strain>
    </source>
</reference>
<gene>
    <name evidence="20" type="ORF">PMAYCL1PPCAC_17022</name>
</gene>
<dbReference type="InterPro" id="IPR015940">
    <property type="entry name" value="UBA"/>
</dbReference>
<feature type="compositionally biased region" description="Low complexity" evidence="16">
    <location>
        <begin position="1512"/>
        <end position="1527"/>
    </location>
</feature>
<feature type="region of interest" description="Disordered" evidence="16">
    <location>
        <begin position="3673"/>
        <end position="3694"/>
    </location>
</feature>
<dbReference type="GO" id="GO:0051028">
    <property type="term" value="P:mRNA transport"/>
    <property type="evidence" value="ECO:0007669"/>
    <property type="project" value="UniProtKB-KW"/>
</dbReference>
<dbReference type="InterPro" id="IPR004170">
    <property type="entry name" value="WWE_dom"/>
</dbReference>
<feature type="compositionally biased region" description="Basic and acidic residues" evidence="16">
    <location>
        <begin position="2855"/>
        <end position="2879"/>
    </location>
</feature>
<evidence type="ECO:0000259" key="18">
    <source>
        <dbReference type="PROSITE" id="PS50237"/>
    </source>
</evidence>
<feature type="domain" description="WWE" evidence="19">
    <location>
        <begin position="1710"/>
        <end position="1790"/>
    </location>
</feature>
<evidence type="ECO:0000256" key="5">
    <source>
        <dbReference type="ARBA" id="ARBA00022448"/>
    </source>
</evidence>
<feature type="compositionally biased region" description="Acidic residues" evidence="16">
    <location>
        <begin position="2439"/>
        <end position="2452"/>
    </location>
</feature>
<feature type="compositionally biased region" description="Low complexity" evidence="16">
    <location>
        <begin position="3859"/>
        <end position="3877"/>
    </location>
</feature>
<dbReference type="EC" id="2.3.2.26" evidence="4"/>
<evidence type="ECO:0000256" key="2">
    <source>
        <dbReference type="ARBA" id="ARBA00004123"/>
    </source>
</evidence>
<feature type="region of interest" description="Disordered" evidence="16">
    <location>
        <begin position="737"/>
        <end position="796"/>
    </location>
</feature>
<evidence type="ECO:0000256" key="16">
    <source>
        <dbReference type="SAM" id="MobiDB-lite"/>
    </source>
</evidence>
<feature type="compositionally biased region" description="Low complexity" evidence="16">
    <location>
        <begin position="3745"/>
        <end position="3770"/>
    </location>
</feature>
<dbReference type="Pfam" id="PF14377">
    <property type="entry name" value="UBM"/>
    <property type="match status" value="3"/>
</dbReference>
<evidence type="ECO:0000259" key="17">
    <source>
        <dbReference type="PROSITE" id="PS50030"/>
    </source>
</evidence>
<dbReference type="SMART" id="SM00119">
    <property type="entry name" value="HECTc"/>
    <property type="match status" value="1"/>
</dbReference>
<dbReference type="SUPFAM" id="SSF48371">
    <property type="entry name" value="ARM repeat"/>
    <property type="match status" value="2"/>
</dbReference>
<dbReference type="GO" id="GO:0006511">
    <property type="term" value="P:ubiquitin-dependent protein catabolic process"/>
    <property type="evidence" value="ECO:0007669"/>
    <property type="project" value="TreeGrafter"/>
</dbReference>
<dbReference type="FunFam" id="3.30.2160.10:FF:000001">
    <property type="entry name" value="E3 ubiquitin-protein ligase NEDD4-like"/>
    <property type="match status" value="1"/>
</dbReference>
<evidence type="ECO:0000256" key="9">
    <source>
        <dbReference type="ARBA" id="ARBA00022786"/>
    </source>
</evidence>
<dbReference type="CDD" id="cd00078">
    <property type="entry name" value="HECTc"/>
    <property type="match status" value="1"/>
</dbReference>
<feature type="compositionally biased region" description="Basic and acidic residues" evidence="16">
    <location>
        <begin position="1023"/>
        <end position="1033"/>
    </location>
</feature>
<dbReference type="Gene3D" id="3.30.2160.10">
    <property type="entry name" value="Hect, E3 ligase catalytic domain"/>
    <property type="match status" value="1"/>
</dbReference>
<keyword evidence="5" id="KW-0813">Transport</keyword>
<dbReference type="FunFam" id="3.30.2410.10:FF:000004">
    <property type="entry name" value="E3 ubiquitin-protein ligase HUWE1, variant"/>
    <property type="match status" value="1"/>
</dbReference>
<keyword evidence="9 14" id="KW-0833">Ubl conjugation pathway</keyword>
<dbReference type="PANTHER" id="PTHR11254:SF67">
    <property type="entry name" value="E3 UBIQUITIN-PROTEIN LIGASE HUWE1"/>
    <property type="match status" value="1"/>
</dbReference>
<organism evidence="20 21">
    <name type="scientific">Pristionchus mayeri</name>
    <dbReference type="NCBI Taxonomy" id="1317129"/>
    <lineage>
        <taxon>Eukaryota</taxon>
        <taxon>Metazoa</taxon>
        <taxon>Ecdysozoa</taxon>
        <taxon>Nematoda</taxon>
        <taxon>Chromadorea</taxon>
        <taxon>Rhabditida</taxon>
        <taxon>Rhabditina</taxon>
        <taxon>Diplogasteromorpha</taxon>
        <taxon>Diplogasteroidea</taxon>
        <taxon>Neodiplogasteridae</taxon>
        <taxon>Pristionchus</taxon>
    </lineage>
</organism>
<dbReference type="InterPro" id="IPR016024">
    <property type="entry name" value="ARM-type_fold"/>
</dbReference>
<evidence type="ECO:0000256" key="7">
    <source>
        <dbReference type="ARBA" id="ARBA00022679"/>
    </source>
</evidence>
<dbReference type="InterPro" id="IPR009060">
    <property type="entry name" value="UBA-like_sf"/>
</dbReference>
<proteinExistence type="inferred from homology"/>
<dbReference type="InterPro" id="IPR000569">
    <property type="entry name" value="HECT_dom"/>
</dbReference>
<dbReference type="Gene3D" id="3.30.2410.10">
    <property type="entry name" value="Hect, E3 ligase catalytic domain"/>
    <property type="match status" value="1"/>
</dbReference>
<feature type="region of interest" description="Disordered" evidence="16">
    <location>
        <begin position="1995"/>
        <end position="2027"/>
    </location>
</feature>
<evidence type="ECO:0000313" key="20">
    <source>
        <dbReference type="EMBL" id="GMR46827.1"/>
    </source>
</evidence>
<keyword evidence="10" id="KW-0509">mRNA transport</keyword>
<feature type="region of interest" description="Disordered" evidence="16">
    <location>
        <begin position="1502"/>
        <end position="1533"/>
    </location>
</feature>
<feature type="region of interest" description="Disordered" evidence="16">
    <location>
        <begin position="3725"/>
        <end position="3770"/>
    </location>
</feature>
<evidence type="ECO:0000256" key="11">
    <source>
        <dbReference type="ARBA" id="ARBA00023204"/>
    </source>
</evidence>
<keyword evidence="12" id="KW-0539">Nucleus</keyword>
<evidence type="ECO:0000256" key="3">
    <source>
        <dbReference type="ARBA" id="ARBA00004906"/>
    </source>
</evidence>
<keyword evidence="15" id="KW-0175">Coiled coil</keyword>
<dbReference type="FunFam" id="3.90.1750.10:FF:000003">
    <property type="entry name" value="E3 ubiquitin-protein ligase UPL1"/>
    <property type="match status" value="1"/>
</dbReference>
<feature type="compositionally biased region" description="Basic and acidic residues" evidence="16">
    <location>
        <begin position="2453"/>
        <end position="2469"/>
    </location>
</feature>
<sequence>MKIDLANLRPSTIEIPEQVASLLERLKRTETMESLVDEMKNLKEWPTLHGKSELVRWAPVLNRLDEILEMGAKQTDHRLAVDTDTNIKKMVEVALKFSTQVFENTTSRSAYSSVDRLLAMMDSSDPHIIIEVLLVFQVMGKRSRFLSNRLSPDLQKRLVEKLAALTECWGGRLREVKLTDCIKPSLALAQPLFPLSFTNSSGQSVHIPKPDDSMPLLLVVEETLKKFDGDDADRASLVARLRLLRAFEDQTHRVDWVIARLLAMSTLLYSRCGSEELAAMVPQLPPPGFIEQTCSLLHVKDDVHERVDMIKSEALRTLTAICSNETKPHRMDSNAIRRRLLTIMEQLGATSYHGFLATYVRDCVEDLKKGLIGKPGHPSIGLCTALFSLLYHMASLDHPRRTPGASQETLISAGITQTMLSVISYHDLPPEYTSFVTRCVRVIDVVSALDVQGFIAHKGLETCVNRLCFEVEECKEEHPYLIDVEGDNEDRPVPTAYIRTPKQTTFCHHQRGALIKSLLNFLKRIINERDFADQVRNLMEDGLPGALRHIFSNMEYYSSALFHYSMQLLQNFIYQEPAQLTKLQDRHLPYTLLMAMLRKDVEPTRDIITTMSQVFAALCLNDRGMAQFKKFKPFDEMLRIVLTAKYINTMKRRRGGDLMDDCSYNVGTTLDDLLRQHVSLRDLCLDSFIETLKRLIALGTEPPPKDIKIVMTLQKHPRGYLTNLGADFMMRDLTMGRGDSVGVASPRDEEEPSDEEEIDPASVEQSGDSMDASTSSPSGTADKATTMSAEEKRARDVLEMTTLDSTGQRVLPLGDYMCILTRIVEQVLMAAAPVNDMTEGLVTKGGVPLLLQSMSLPNLQMELAASAYPSVVATIIRQAVGGQPNMAQRHPAPNAAPVRAEVMAQVVTWATEALSPIAELAKREEGREGASLLAKMSTGDEAKDYSSLSASTANVLNVTAMLVGVTKCAAVLASHRENDLRSKVITMWTEEGAELHSMLHRIYSVLSWEQSVMTVLRATQKKAKTDAAKEAKAQRSRSSSISMDPSLATARDTDSIRAMAGDEDPDTSDTSIESVDVDIMPPSTSRESGDGAELKALREQAEAEREVKAVAAESIGLTREENDFYMGIMKKGEFCKQFGKALRSVQELLSYFSRVCIGNTTRARRGGAYDASTPYNLTKNAQKLVTVIFREYRTDLDFAPIAEKAGSQVVAMYLADILSSLQPLLMDDKKSQYHHLIMRFFTSGCYKTIFAILTDFLVPALMEKKLAVGYEVLFHEWCRLVGALSSRQGLIGSRYKMVEATAKEFPIDKYYTLLQTDIFNALHSLVPVLSSPESCFSTKQQFTEMLFRLLSDVTKNLTELREEELELKGVVSERELSGDEANAVQRLMEMGFDRPTVLQALSETTTVTEAMEVLLAERDLAGRGGPEAAIANRFQALVEGDEGDAWMDMMMGGGGPGGMDDAMIAALRGAAGRFHRVPLGANELVFEADVAAQIARRAQRGGAAVEGDDGQAAPAAAVAPTPAEDAPGPSTAAHPAEVLTAKDVKLEWDSVISRTTEEWIPLMLQLSIKGKKKLPTENRVVYHVADLTNAIWRFADEKWKREKLLMGTLRDEIIKLIVSLRLNPKDETSFEIGTMLHFACLIFESIAADYVKVLSESGAASNMVTTLLDLIDYASTSMALNEFNVSTVVNPTLLWLEMYDKYAHYVRRLDVYGKCESPLAFSYYSYEDRYNASRGKWQGYTQAACKKMTKAFLAGEPSVSVKNGRRDFIIDLVDLMQTQEGSSDHVNVMVMIAESDVAKLDVDEFLAAERRPIYSEVEMAKLVNVLVAFLSKCHIASYGAHSALELLVRLTRDETVAAHFVNNKGLEAMMKVRGQSVRYSEALFTQLVRQCVEDESLMTKVFDQMIRQSCTVGIKPVISGRWQTSPFTKDALQILSYVAHSATRSPLHYYNALMKYVKLDKNGQMVAEAPAAATAAKQPAEVQVKIAAAPAPAARLDEMPSATTTSSKGVQTTPSTGEETEKEKKESYVYTGPGLAIVEMLLNEAATGDWSMGETSGEEASTTRSGVVFRLFSKSTLLYTLAELVRSYPFVATTLTELKDKETGASVMFMLMDKYSDPTIEKDTSNALHVLLATLSVTPNPKAHDNILNDMKNCLIGFASTPEAHTNVHLKINELALVLSSMMTSCPNQPAKKEGGAAAAAAPPGSTNSIVKLAVKKKILNELIRCVTRLVLSKRESIETVNTVIRAIDEMTKACNMPNPLTAIVPGGLVAGRGGPEGSGGRFAQTINEMFGNYTLETTNGAPQATLRRVDVGPNGDMTEAVVQIDVNGLDAAGLESVMQRVNAAVDAATREVERRTREGADPAGAVVHMQVAHALGPAILHDEQPGDAAAADGGAEQADGEMDEMRSAPSEDDDDTPRAADMMMEQDDEERREMGAPMEDDDDDEEEDMEDEHDHYEDGYEDEHHEADGLEEDGEDDDDEEEEDEDDDDGDEDEDEEEAAREDERQRAHDALANAAAGGEEGEGERTGEDEGESEVEGDDDDPFGAFEHISYLERDAAVAATARPPHHHAMSNTLQRLFMDLGDRPPGGAAAILDIGGDGRWGGRDMWPPELQEMLYGTGGGVIRGDPFGFEYPSRHVRRRIARWDQSPERTARATGGVHPLMQRPGSGYDGTPHDLQHINLTRSRLADRLALHGRGGALDTHRNRLHLIRQNAVRRSRDTARVDADFRRLLDVTAGRGAPDGFGPGGPGGPLHGLHASWRALDNFGLRTPGEGLFTYGGFSGPGAGERGLAAEDQHARMTSRLLTESCPSTLDRFRESGRVLDDVHGHILAAIINSAVYHKFKKEEADARQKVEEEAKAKKEEAERVKKEEEEKAAAERAANASPEGEDVTTAREEVEGEERMEEEDTPVVPPERPTWEGVRPDPEFGATEDTSMDTTSPPSEGAATAAAVVQAGEEGVAAVDRADESGGEHSNGGSSTGATMGDETSLSGEMAAATVATPTNGSQQEQAAPAAATTDPDMQEVPEEYREILGCAVLPAGVDAAFLAALPEDMRAEVLRDHERQSRQAARAAAPPPAAAPAAAPAEGAAAAAPAATGAAASAPGIEPLDPDFLSALPPELQAEIIEQHERAVRAANAAAAAAAAPPAPPPADDGAEVIRSLPPTLRAQVLADADDTVLAALPQDMQDEARRLRHERGAHVARIAAMAGDRDYHRAPRMVVRAPGHRMGTTRTTAAVAAPTSGVGTLAGSTMTASGKGVQMLDRDALSALIIMFFADGRLSQPRLQKTLRDLCAHKGTCDYLIYALLAILKQISENKHQEEEGEVQSESKSWTDTITVSGVGHNERVVKIDKDGGVSIHPMHAGTVAKNVLDLLVTIARHYPGHFVPHVLRKEAKTESATAAAAVPMPPFEHFWLTVYNYTNSKPGAVAKDGLPEHRVDTLESSPLAHCMALLQTNAMKTTAGLNEKLLRLIYTVVQTLPDDTLARLRKGKEAAMDSDEETPLCGQMKLVCALLTDGTLSPEALNDGRMLLVEAMRAMNFRTTAMIYEMLVKRIELLGEQLEPQIALLLEELSTVPEGSGPSTSQQAKYDADLSREQRRRTEMERENMFHALHSIRNDQRPSGVMSSCAELQVPSVRALQEKGGVQAALLGALQTTCKTRDTLGLLMSDRKRARTDAAQKKLDKAKKEYDERKRKAEQEAAAAAAAAIDAAAAAEAAVQPIADIPASPTTSTTTAIETDDATPEDAAAPVAAPTAEPPATAAAPAADAAPAPEPFVFAEQPPKLEDFLEPETADVIPDLKLSAQLKPLEGLWSVLSDCLMRLGRASDPHAILVLQPAAEAFFLVHAVTAEKAREAAANREQQQHTPAAGAPAPIAATSSTDAVTAAAAGDEDTTKLLQFAEKHRSVLNQVLRQNQASLQDGPFAILAACPKLLDFDVKRAHFRKQLGRMDDRQRYRRDDVPLRIRRAHIFSDSFRELFRLRGNEWKSRFYIMFEGEEGQDAGGLLREWFSVITREIFNPNYALFITAPGDRSTYMINKASYINPEHLDYFKFVGRIIAKAIHDNKLLDCYFTRAFYKHILNLPVKYQDLESEDPEFYKSFDYLLNNPVETMGIDLTFTLEVEEFGVVSTRPLKEGGADLVVTDENKEEYVRLVCQMKMTSSIRRQLDAFLDGFYEVIPKQLIAMFNEQELELLISGLPDVDIDDLAANTEYRTYNKNSREIQWFWRALRSFEPEDRAKFLQFVTGTSKVPLNGFGSLEGMNGAQKFSIHQDSRTGNRLPAAHTCFNQLDLPVYDSYEKLREALLLAIRECTEGFGFA</sequence>
<feature type="compositionally biased region" description="Acidic residues" evidence="16">
    <location>
        <begin position="2531"/>
        <end position="2544"/>
    </location>
</feature>
<feature type="compositionally biased region" description="Low complexity" evidence="16">
    <location>
        <begin position="2387"/>
        <end position="2398"/>
    </location>
</feature>
<dbReference type="GO" id="GO:0005634">
    <property type="term" value="C:nucleus"/>
    <property type="evidence" value="ECO:0007669"/>
    <property type="project" value="UniProtKB-SubCell"/>
</dbReference>
<dbReference type="PANTHER" id="PTHR11254">
    <property type="entry name" value="HECT DOMAIN UBIQUITIN-PROTEIN LIGASE"/>
    <property type="match status" value="1"/>
</dbReference>
<evidence type="ECO:0000256" key="4">
    <source>
        <dbReference type="ARBA" id="ARBA00012485"/>
    </source>
</evidence>
<feature type="region of interest" description="Disordered" evidence="16">
    <location>
        <begin position="2855"/>
        <end position="3028"/>
    </location>
</feature>
<dbReference type="InterPro" id="IPR050409">
    <property type="entry name" value="E3_ubiq-protein_ligase"/>
</dbReference>
<feature type="compositionally biased region" description="Polar residues" evidence="16">
    <location>
        <begin position="2001"/>
        <end position="2017"/>
    </location>
</feature>
<evidence type="ECO:0000313" key="21">
    <source>
        <dbReference type="Proteomes" id="UP001328107"/>
    </source>
</evidence>
<feature type="compositionally biased region" description="Acidic residues" evidence="16">
    <location>
        <begin position="2899"/>
        <end position="2910"/>
    </location>
</feature>
<evidence type="ECO:0000256" key="6">
    <source>
        <dbReference type="ARBA" id="ARBA00022553"/>
    </source>
</evidence>
<dbReference type="GO" id="GO:0061630">
    <property type="term" value="F:ubiquitin protein ligase activity"/>
    <property type="evidence" value="ECO:0007669"/>
    <property type="project" value="UniProtKB-EC"/>
</dbReference>
<keyword evidence="11" id="KW-0234">DNA repair</keyword>
<dbReference type="InterPro" id="IPR037197">
    <property type="entry name" value="WWE_dom_sf"/>
</dbReference>
<feature type="region of interest" description="Disordered" evidence="16">
    <location>
        <begin position="3855"/>
        <end position="3877"/>
    </location>
</feature>
<comment type="similarity">
    <text evidence="13">Belongs to the UPL family. TOM1/PTR1 subfamily.</text>
</comment>
<protein>
    <recommendedName>
        <fullName evidence="4">HECT-type E3 ubiquitin transferase</fullName>
        <ecNumber evidence="4">2.3.2.26</ecNumber>
    </recommendedName>
</protein>
<dbReference type="Gene3D" id="1.10.8.10">
    <property type="entry name" value="DNA helicase RuvA subunit, C-terminal domain"/>
    <property type="match status" value="1"/>
</dbReference>
<feature type="compositionally biased region" description="Low complexity" evidence="16">
    <location>
        <begin position="3012"/>
        <end position="3021"/>
    </location>
</feature>
<keyword evidence="8" id="KW-0227">DNA damage</keyword>
<evidence type="ECO:0000256" key="10">
    <source>
        <dbReference type="ARBA" id="ARBA00022816"/>
    </source>
</evidence>
<comment type="catalytic activity">
    <reaction evidence="1">
        <text>S-ubiquitinyl-[E2 ubiquitin-conjugating enzyme]-L-cysteine + [acceptor protein]-L-lysine = [E2 ubiquitin-conjugating enzyme]-L-cysteine + N(6)-ubiquitinyl-[acceptor protein]-L-lysine.</text>
        <dbReference type="EC" id="2.3.2.26"/>
    </reaction>
</comment>
<dbReference type="GO" id="GO:0006281">
    <property type="term" value="P:DNA repair"/>
    <property type="evidence" value="ECO:0007669"/>
    <property type="project" value="UniProtKB-KW"/>
</dbReference>
<feature type="coiled-coil region" evidence="15">
    <location>
        <begin position="2332"/>
        <end position="2359"/>
    </location>
</feature>
<dbReference type="PROSITE" id="PS50030">
    <property type="entry name" value="UBA"/>
    <property type="match status" value="1"/>
</dbReference>
<feature type="compositionally biased region" description="Acidic residues" evidence="16">
    <location>
        <begin position="2470"/>
        <end position="2502"/>
    </location>
</feature>
<keyword evidence="6" id="KW-0597">Phosphoprotein</keyword>
<accession>A0AAN5HZW4</accession>
<dbReference type="GO" id="GO:0000209">
    <property type="term" value="P:protein polyubiquitination"/>
    <property type="evidence" value="ECO:0007669"/>
    <property type="project" value="TreeGrafter"/>
</dbReference>
<evidence type="ECO:0000256" key="15">
    <source>
        <dbReference type="SAM" id="Coils"/>
    </source>
</evidence>
<dbReference type="PROSITE" id="PS50918">
    <property type="entry name" value="WWE"/>
    <property type="match status" value="1"/>
</dbReference>
<comment type="subcellular location">
    <subcellularLocation>
        <location evidence="2">Nucleus</location>
    </subcellularLocation>
</comment>
<feature type="compositionally biased region" description="Acidic residues" evidence="16">
    <location>
        <begin position="748"/>
        <end position="759"/>
    </location>
</feature>
<evidence type="ECO:0000256" key="8">
    <source>
        <dbReference type="ARBA" id="ARBA00022763"/>
    </source>
</evidence>
<dbReference type="SUPFAM" id="SSF46934">
    <property type="entry name" value="UBA-like"/>
    <property type="match status" value="1"/>
</dbReference>
<comment type="pathway">
    <text evidence="3">Protein modification; protein ubiquitination.</text>
</comment>
<feature type="compositionally biased region" description="Polar residues" evidence="16">
    <location>
        <begin position="3001"/>
        <end position="3011"/>
    </location>
</feature>
<dbReference type="Gene3D" id="3.90.1750.10">
    <property type="entry name" value="Hect, E3 ligase catalytic domains"/>
    <property type="match status" value="1"/>
</dbReference>
<feature type="compositionally biased region" description="Polar residues" evidence="16">
    <location>
        <begin position="763"/>
        <end position="788"/>
    </location>
</feature>
<keyword evidence="7" id="KW-0808">Transferase</keyword>
<dbReference type="Proteomes" id="UP001328107">
    <property type="component" value="Unassembled WGS sequence"/>
</dbReference>
<dbReference type="InterPro" id="IPR035983">
    <property type="entry name" value="Hect_E3_ubiquitin_ligase"/>
</dbReference>
<feature type="domain" description="HECT" evidence="18">
    <location>
        <begin position="3982"/>
        <end position="4318"/>
    </location>
</feature>
<name>A0AAN5HZW4_9BILA</name>
<evidence type="ECO:0000256" key="13">
    <source>
        <dbReference type="ARBA" id="ARBA00034494"/>
    </source>
</evidence>
<dbReference type="SUPFAM" id="SSF56204">
    <property type="entry name" value="Hect, E3 ligase catalytic domain"/>
    <property type="match status" value="1"/>
</dbReference>
<dbReference type="Pfam" id="PF06025">
    <property type="entry name" value="DUF913"/>
    <property type="match status" value="1"/>
</dbReference>
<dbReference type="Pfam" id="PF00632">
    <property type="entry name" value="HECT"/>
    <property type="match status" value="1"/>
</dbReference>
<feature type="region of interest" description="Disordered" evidence="16">
    <location>
        <begin position="3062"/>
        <end position="3087"/>
    </location>
</feature>
<evidence type="ECO:0000256" key="12">
    <source>
        <dbReference type="ARBA" id="ARBA00023242"/>
    </source>
</evidence>
<feature type="active site" description="Glycyl thioester intermediate" evidence="14">
    <location>
        <position position="4285"/>
    </location>
</feature>
<dbReference type="PROSITE" id="PS50237">
    <property type="entry name" value="HECT"/>
    <property type="match status" value="1"/>
</dbReference>